<reference evidence="3 4" key="1">
    <citation type="submission" date="2021-07" db="EMBL/GenBank/DDBJ databases">
        <authorList>
            <person name="Imarazene B."/>
            <person name="Zahm M."/>
            <person name="Klopp C."/>
            <person name="Cabau C."/>
            <person name="Beille S."/>
            <person name="Jouanno E."/>
            <person name="Castinel A."/>
            <person name="Lluch J."/>
            <person name="Gil L."/>
            <person name="Kuchtly C."/>
            <person name="Lopez Roques C."/>
            <person name="Donnadieu C."/>
            <person name="Parrinello H."/>
            <person name="Journot L."/>
            <person name="Du K."/>
            <person name="Schartl M."/>
            <person name="Retaux S."/>
            <person name="Guiguen Y."/>
        </authorList>
    </citation>
    <scope>NUCLEOTIDE SEQUENCE [LARGE SCALE GENOMIC DNA]</scope>
    <source>
        <strain evidence="3">Pach_M1</strain>
        <tissue evidence="3">Testis</tissue>
    </source>
</reference>
<dbReference type="SMART" id="SM00034">
    <property type="entry name" value="CLECT"/>
    <property type="match status" value="2"/>
</dbReference>
<protein>
    <submittedName>
        <fullName evidence="3">C-type mannose receptor 2-like</fullName>
    </submittedName>
</protein>
<evidence type="ECO:0000313" key="3">
    <source>
        <dbReference type="EMBL" id="KAG9278088.1"/>
    </source>
</evidence>
<keyword evidence="3" id="KW-0675">Receptor</keyword>
<organism evidence="3 4">
    <name type="scientific">Astyanax mexicanus</name>
    <name type="common">Blind cave fish</name>
    <name type="synonym">Astyanax fasciatus mexicanus</name>
    <dbReference type="NCBI Taxonomy" id="7994"/>
    <lineage>
        <taxon>Eukaryota</taxon>
        <taxon>Metazoa</taxon>
        <taxon>Chordata</taxon>
        <taxon>Craniata</taxon>
        <taxon>Vertebrata</taxon>
        <taxon>Euteleostomi</taxon>
        <taxon>Actinopterygii</taxon>
        <taxon>Neopterygii</taxon>
        <taxon>Teleostei</taxon>
        <taxon>Ostariophysi</taxon>
        <taxon>Characiformes</taxon>
        <taxon>Characoidei</taxon>
        <taxon>Acestrorhamphidae</taxon>
        <taxon>Acestrorhamphinae</taxon>
        <taxon>Astyanax</taxon>
    </lineage>
</organism>
<dbReference type="Gene3D" id="3.10.100.10">
    <property type="entry name" value="Mannose-Binding Protein A, subunit A"/>
    <property type="match status" value="2"/>
</dbReference>
<comment type="caution">
    <text evidence="3">The sequence shown here is derived from an EMBL/GenBank/DDBJ whole genome shotgun (WGS) entry which is preliminary data.</text>
</comment>
<dbReference type="InterPro" id="IPR016186">
    <property type="entry name" value="C-type_lectin-like/link_sf"/>
</dbReference>
<feature type="domain" description="C-type lectin" evidence="2">
    <location>
        <begin position="18"/>
        <end position="127"/>
    </location>
</feature>
<dbReference type="Pfam" id="PF00059">
    <property type="entry name" value="Lectin_C"/>
    <property type="match status" value="2"/>
</dbReference>
<dbReference type="PANTHER" id="PTHR45784">
    <property type="entry name" value="C-TYPE LECTIN DOMAIN FAMILY 20 MEMBER A-RELATED"/>
    <property type="match status" value="1"/>
</dbReference>
<dbReference type="PANTHER" id="PTHR45784:SF3">
    <property type="entry name" value="C-TYPE LECTIN DOMAIN FAMILY 4 MEMBER K-LIKE-RELATED"/>
    <property type="match status" value="1"/>
</dbReference>
<feature type="domain" description="C-type lectin" evidence="2">
    <location>
        <begin position="122"/>
        <end position="240"/>
    </location>
</feature>
<name>A0A8T2M0F7_ASTMX</name>
<dbReference type="EMBL" id="JAICCE010000004">
    <property type="protein sequence ID" value="KAG9278088.1"/>
    <property type="molecule type" value="Genomic_DNA"/>
</dbReference>
<dbReference type="OrthoDB" id="5858677at2759"/>
<keyword evidence="1" id="KW-1015">Disulfide bond</keyword>
<dbReference type="Proteomes" id="UP000752171">
    <property type="component" value="Unassembled WGS sequence"/>
</dbReference>
<dbReference type="InterPro" id="IPR016187">
    <property type="entry name" value="CTDL_fold"/>
</dbReference>
<evidence type="ECO:0000313" key="4">
    <source>
        <dbReference type="Proteomes" id="UP000752171"/>
    </source>
</evidence>
<accession>A0A8T2M0F7</accession>
<feature type="non-terminal residue" evidence="3">
    <location>
        <position position="260"/>
    </location>
</feature>
<proteinExistence type="predicted"/>
<dbReference type="InterPro" id="IPR001304">
    <property type="entry name" value="C-type_lectin-like"/>
</dbReference>
<evidence type="ECO:0000259" key="2">
    <source>
        <dbReference type="PROSITE" id="PS50041"/>
    </source>
</evidence>
<dbReference type="InterPro" id="IPR018378">
    <property type="entry name" value="C-type_lectin_CS"/>
</dbReference>
<sequence length="260" mass="29827">ASVSSGLWSPSSARLRYYYLVTEPKTWVQAQSYCRQKYTDLATVDNMAEMEELQGFIPPGFSDSIWIGLKRGPMRLWGWSSGEVLQYTNWNPGEPNGVVTDRWCGAIYKLGGWIDTSCTNMFKFICYSEPLGKFVLVKIASNWRDAETYCRQYYTNLATIHSDQEQQDVRDLLTDSDIVWIGLGFDNWLWSDGSKTTFRYWHPGQPYSATDDGNCAMVSTSWGGDWDDTACNGVMSFMCYKGQSEHFLSSGCRWYQYLFS</sequence>
<gene>
    <name evidence="3" type="primary">MRC2</name>
    <name evidence="3" type="ORF">AMEX_G5886</name>
</gene>
<evidence type="ECO:0000256" key="1">
    <source>
        <dbReference type="ARBA" id="ARBA00023157"/>
    </source>
</evidence>
<dbReference type="SUPFAM" id="SSF56436">
    <property type="entry name" value="C-type lectin-like"/>
    <property type="match status" value="2"/>
</dbReference>
<dbReference type="AlphaFoldDB" id="A0A8T2M0F7"/>
<dbReference type="PROSITE" id="PS00615">
    <property type="entry name" value="C_TYPE_LECTIN_1"/>
    <property type="match status" value="1"/>
</dbReference>
<dbReference type="PROSITE" id="PS50041">
    <property type="entry name" value="C_TYPE_LECTIN_2"/>
    <property type="match status" value="2"/>
</dbReference>